<dbReference type="PANTHER" id="PTHR21193:SF3">
    <property type="entry name" value="OXIDOREDUCTASE-LIKE DOMAIN-CONTAINING PROTEIN 1"/>
    <property type="match status" value="1"/>
</dbReference>
<feature type="domain" description="Oxidoreductase-like" evidence="1">
    <location>
        <begin position="54"/>
        <end position="92"/>
    </location>
</feature>
<evidence type="ECO:0000313" key="2">
    <source>
        <dbReference type="EMBL" id="CTP82684.1"/>
    </source>
</evidence>
<accession>A0A0K2ZEX2</accession>
<organism evidence="2 3">
    <name type="scientific">Xanthomonas graminis pv. phlei</name>
    <dbReference type="NCBI Taxonomy" id="487906"/>
    <lineage>
        <taxon>Bacteria</taxon>
        <taxon>Pseudomonadati</taxon>
        <taxon>Pseudomonadota</taxon>
        <taxon>Gammaproteobacteria</taxon>
        <taxon>Lysobacterales</taxon>
        <taxon>Lysobacteraceae</taxon>
        <taxon>Xanthomonas</taxon>
        <taxon>Xanthomonas translucens group</taxon>
        <taxon>Xanthomonas graminis</taxon>
    </lineage>
</organism>
<evidence type="ECO:0000259" key="1">
    <source>
        <dbReference type="Pfam" id="PF09791"/>
    </source>
</evidence>
<sequence>MRATTRRRAPTWARRSAEPVGPAFYNARLFTPLACHLPRAVMSDPDPAPADPCPQAPQPPLPSDCCNSGCPLCVHDLYNDELARYRQALAAWRLRHPEAGPGA</sequence>
<gene>
    <name evidence="2" type="ORF">XTPLMG730_0162</name>
</gene>
<dbReference type="AlphaFoldDB" id="A0A0K2ZEX2"/>
<dbReference type="InterPro" id="IPR039251">
    <property type="entry name" value="OXLD1"/>
</dbReference>
<proteinExistence type="predicted"/>
<dbReference type="EMBL" id="CXOJ01000003">
    <property type="protein sequence ID" value="CTP82684.1"/>
    <property type="molecule type" value="Genomic_DNA"/>
</dbReference>
<name>A0A0K2ZEX2_9XANT</name>
<protein>
    <recommendedName>
        <fullName evidence="1">Oxidoreductase-like domain-containing protein</fullName>
    </recommendedName>
</protein>
<evidence type="ECO:0000313" key="3">
    <source>
        <dbReference type="Proteomes" id="UP000045978"/>
    </source>
</evidence>
<dbReference type="PANTHER" id="PTHR21193">
    <property type="entry name" value="OXIDOREDUCTASE-LIKE DOMAIN-CONTAINING PROTEIN 1"/>
    <property type="match status" value="1"/>
</dbReference>
<reference evidence="2 3" key="1">
    <citation type="submission" date="2015-07" db="EMBL/GenBank/DDBJ databases">
        <authorList>
            <person name="Noorani M."/>
        </authorList>
    </citation>
    <scope>NUCLEOTIDE SEQUENCE [LARGE SCALE GENOMIC DNA]</scope>
    <source>
        <strain evidence="2">LMG730</strain>
    </source>
</reference>
<dbReference type="Proteomes" id="UP000045978">
    <property type="component" value="Unassembled WGS sequence"/>
</dbReference>
<dbReference type="InterPro" id="IPR019180">
    <property type="entry name" value="Oxidoreductase-like_N"/>
</dbReference>
<dbReference type="Pfam" id="PF09791">
    <property type="entry name" value="Oxidored-like"/>
    <property type="match status" value="1"/>
</dbReference>